<evidence type="ECO:0000313" key="4">
    <source>
        <dbReference type="EMBL" id="TJZ63088.1"/>
    </source>
</evidence>
<evidence type="ECO:0000313" key="5">
    <source>
        <dbReference type="Proteomes" id="UP000306808"/>
    </source>
</evidence>
<evidence type="ECO:0000259" key="3">
    <source>
        <dbReference type="PROSITE" id="PS50977"/>
    </source>
</evidence>
<comment type="caution">
    <text evidence="4">The sequence shown here is derived from an EMBL/GenBank/DDBJ whole genome shotgun (WGS) entry which is preliminary data.</text>
</comment>
<dbReference type="Pfam" id="PF22604">
    <property type="entry name" value="TetR_HI_0893_C"/>
    <property type="match status" value="1"/>
</dbReference>
<proteinExistence type="predicted"/>
<dbReference type="InterPro" id="IPR001647">
    <property type="entry name" value="HTH_TetR"/>
</dbReference>
<dbReference type="Gene3D" id="1.10.357.10">
    <property type="entry name" value="Tetracycline Repressor, domain 2"/>
    <property type="match status" value="1"/>
</dbReference>
<dbReference type="PANTHER" id="PTHR43479:SF11">
    <property type="entry name" value="ACREF_ENVCD OPERON REPRESSOR-RELATED"/>
    <property type="match status" value="1"/>
</dbReference>
<keyword evidence="5" id="KW-1185">Reference proteome</keyword>
<dbReference type="OrthoDB" id="6430772at2"/>
<dbReference type="GO" id="GO:0003677">
    <property type="term" value="F:DNA binding"/>
    <property type="evidence" value="ECO:0007669"/>
    <property type="project" value="UniProtKB-UniRule"/>
</dbReference>
<dbReference type="InterPro" id="IPR009057">
    <property type="entry name" value="Homeodomain-like_sf"/>
</dbReference>
<dbReference type="InterPro" id="IPR054422">
    <property type="entry name" value="TetR-like_HI_0893_C"/>
</dbReference>
<dbReference type="PRINTS" id="PR00455">
    <property type="entry name" value="HTHTETR"/>
</dbReference>
<dbReference type="Pfam" id="PF00440">
    <property type="entry name" value="TetR_N"/>
    <property type="match status" value="1"/>
</dbReference>
<dbReference type="SUPFAM" id="SSF46689">
    <property type="entry name" value="Homeodomain-like"/>
    <property type="match status" value="1"/>
</dbReference>
<sequence length="194" mass="22899">MNVQLTEKIEIIFKSTLELICEKGFHGTPMSQIAKQSDVAIGTIYHYFPSKDNLIIELFCYCKQKINNYIFSDWDSTLSYKSRFYIVMRKFCVFYLENTDMFSFMEQFHNSPYLEISRNSWEKNLNEENNIMAFLYEGMRIAELRNINIYILTSSCIGVATSFAKKVIYGPLEFTDENLNEMIEIIWNGVKQHD</sequence>
<dbReference type="RefSeq" id="WP_136899601.1">
    <property type="nucleotide sequence ID" value="NZ_SUME01000001.1"/>
</dbReference>
<evidence type="ECO:0000256" key="1">
    <source>
        <dbReference type="ARBA" id="ARBA00023125"/>
    </source>
</evidence>
<accession>A0A4V5MN22</accession>
<keyword evidence="1 2" id="KW-0238">DNA-binding</keyword>
<dbReference type="AlphaFoldDB" id="A0A4V5MN22"/>
<dbReference type="InterPro" id="IPR050624">
    <property type="entry name" value="HTH-type_Tx_Regulator"/>
</dbReference>
<protein>
    <submittedName>
        <fullName evidence="4">Helix-turn-helix transcriptional regulator</fullName>
    </submittedName>
</protein>
<gene>
    <name evidence="4" type="ORF">FAZ15_01975</name>
</gene>
<feature type="domain" description="HTH tetR-type" evidence="3">
    <location>
        <begin position="6"/>
        <end position="66"/>
    </location>
</feature>
<name>A0A4V5MN22_9SPHI</name>
<dbReference type="Proteomes" id="UP000306808">
    <property type="component" value="Unassembled WGS sequence"/>
</dbReference>
<dbReference type="PANTHER" id="PTHR43479">
    <property type="entry name" value="ACREF/ENVCD OPERON REPRESSOR-RELATED"/>
    <property type="match status" value="1"/>
</dbReference>
<dbReference type="PROSITE" id="PS50977">
    <property type="entry name" value="HTH_TETR_2"/>
    <property type="match status" value="1"/>
</dbReference>
<evidence type="ECO:0000256" key="2">
    <source>
        <dbReference type="PROSITE-ProRule" id="PRU00335"/>
    </source>
</evidence>
<dbReference type="EMBL" id="SUME01000001">
    <property type="protein sequence ID" value="TJZ63088.1"/>
    <property type="molecule type" value="Genomic_DNA"/>
</dbReference>
<feature type="DNA-binding region" description="H-T-H motif" evidence="2">
    <location>
        <begin position="29"/>
        <end position="48"/>
    </location>
</feature>
<reference evidence="4 5" key="1">
    <citation type="submission" date="2019-04" db="EMBL/GenBank/DDBJ databases">
        <title>Sphingobacterium olei sp. nov., isolated from oil-contaminated soil.</title>
        <authorList>
            <person name="Liu B."/>
        </authorList>
    </citation>
    <scope>NUCLEOTIDE SEQUENCE [LARGE SCALE GENOMIC DNA]</scope>
    <source>
        <strain evidence="4 5">HAL-9</strain>
    </source>
</reference>
<organism evidence="4 5">
    <name type="scientific">Sphingobacterium olei</name>
    <dbReference type="NCBI Taxonomy" id="2571155"/>
    <lineage>
        <taxon>Bacteria</taxon>
        <taxon>Pseudomonadati</taxon>
        <taxon>Bacteroidota</taxon>
        <taxon>Sphingobacteriia</taxon>
        <taxon>Sphingobacteriales</taxon>
        <taxon>Sphingobacteriaceae</taxon>
        <taxon>Sphingobacterium</taxon>
    </lineage>
</organism>